<proteinExistence type="predicted"/>
<feature type="domain" description="HTH cro/C1-type" evidence="1">
    <location>
        <begin position="38"/>
        <end position="93"/>
    </location>
</feature>
<dbReference type="EMBL" id="CAAHFG010000004">
    <property type="protein sequence ID" value="VGO17005.1"/>
    <property type="molecule type" value="Genomic_DNA"/>
</dbReference>
<dbReference type="InterPro" id="IPR001387">
    <property type="entry name" value="Cro/C1-type_HTH"/>
</dbReference>
<dbReference type="GO" id="GO:0003677">
    <property type="term" value="F:DNA binding"/>
    <property type="evidence" value="ECO:0007669"/>
    <property type="project" value="InterPro"/>
</dbReference>
<organism evidence="2 3">
    <name type="scientific">Pontiella desulfatans</name>
    <dbReference type="NCBI Taxonomy" id="2750659"/>
    <lineage>
        <taxon>Bacteria</taxon>
        <taxon>Pseudomonadati</taxon>
        <taxon>Kiritimatiellota</taxon>
        <taxon>Kiritimatiellia</taxon>
        <taxon>Kiritimatiellales</taxon>
        <taxon>Pontiellaceae</taxon>
        <taxon>Pontiella</taxon>
    </lineage>
</organism>
<dbReference type="AlphaFoldDB" id="A0A6C2UAH6"/>
<name>A0A6C2UAH6_PONDE</name>
<dbReference type="Proteomes" id="UP000366872">
    <property type="component" value="Unassembled WGS sequence"/>
</dbReference>
<dbReference type="SUPFAM" id="SSF47413">
    <property type="entry name" value="lambda repressor-like DNA-binding domains"/>
    <property type="match status" value="1"/>
</dbReference>
<evidence type="ECO:0000259" key="1">
    <source>
        <dbReference type="PROSITE" id="PS50943"/>
    </source>
</evidence>
<keyword evidence="3" id="KW-1185">Reference proteome</keyword>
<reference evidence="2 3" key="1">
    <citation type="submission" date="2019-04" db="EMBL/GenBank/DDBJ databases">
        <authorList>
            <person name="Van Vliet M D."/>
        </authorList>
    </citation>
    <scope>NUCLEOTIDE SEQUENCE [LARGE SCALE GENOMIC DNA]</scope>
    <source>
        <strain evidence="2 3">F1</strain>
    </source>
</reference>
<dbReference type="CDD" id="cd00093">
    <property type="entry name" value="HTH_XRE"/>
    <property type="match status" value="1"/>
</dbReference>
<protein>
    <recommendedName>
        <fullName evidence="1">HTH cro/C1-type domain-containing protein</fullName>
    </recommendedName>
</protein>
<sequence length="182" mass="20871">MSKKYQSVSDLIKSMDLPEERKQEQIDYINARRLSRLLTVMRAKQGMNQQQAAEKCGCSQSRISKLEYKEDRKITVGELLDYSDALGLDLSVQFTPKKMKIVDRVKMHAFQIEQLLQRLVKLSKGDKKMEKAASSFHGECLVNLLSIVGESQKAIRPHKEKELTVVGPPEIEQMIEEECMRA</sequence>
<dbReference type="SMART" id="SM00530">
    <property type="entry name" value="HTH_XRE"/>
    <property type="match status" value="1"/>
</dbReference>
<dbReference type="InterPro" id="IPR010982">
    <property type="entry name" value="Lambda_DNA-bd_dom_sf"/>
</dbReference>
<dbReference type="PROSITE" id="PS50943">
    <property type="entry name" value="HTH_CROC1"/>
    <property type="match status" value="1"/>
</dbReference>
<dbReference type="Pfam" id="PF01381">
    <property type="entry name" value="HTH_3"/>
    <property type="match status" value="1"/>
</dbReference>
<evidence type="ECO:0000313" key="3">
    <source>
        <dbReference type="Proteomes" id="UP000366872"/>
    </source>
</evidence>
<accession>A0A6C2UAH6</accession>
<gene>
    <name evidence="2" type="ORF">PDESU_05599</name>
</gene>
<dbReference type="RefSeq" id="WP_136082509.1">
    <property type="nucleotide sequence ID" value="NZ_CAAHFG010000004.1"/>
</dbReference>
<dbReference type="Gene3D" id="1.10.260.40">
    <property type="entry name" value="lambda repressor-like DNA-binding domains"/>
    <property type="match status" value="1"/>
</dbReference>
<evidence type="ECO:0000313" key="2">
    <source>
        <dbReference type="EMBL" id="VGO17005.1"/>
    </source>
</evidence>